<keyword evidence="4" id="KW-1185">Reference proteome</keyword>
<feature type="compositionally biased region" description="Polar residues" evidence="1">
    <location>
        <begin position="37"/>
        <end position="50"/>
    </location>
</feature>
<keyword evidence="2 3" id="KW-0812">Transmembrane</keyword>
<gene>
    <name evidence="3" type="ORF">BSAL_41260</name>
</gene>
<keyword evidence="2" id="KW-0472">Membrane</keyword>
<feature type="region of interest" description="Disordered" evidence="1">
    <location>
        <begin position="26"/>
        <end position="50"/>
    </location>
</feature>
<evidence type="ECO:0000256" key="2">
    <source>
        <dbReference type="SAM" id="Phobius"/>
    </source>
</evidence>
<keyword evidence="2" id="KW-1133">Transmembrane helix</keyword>
<name>A0A0S4JSI4_BODSA</name>
<evidence type="ECO:0000313" key="4">
    <source>
        <dbReference type="Proteomes" id="UP000051952"/>
    </source>
</evidence>
<reference evidence="4" key="1">
    <citation type="submission" date="2015-09" db="EMBL/GenBank/DDBJ databases">
        <authorList>
            <consortium name="Pathogen Informatics"/>
        </authorList>
    </citation>
    <scope>NUCLEOTIDE SEQUENCE [LARGE SCALE GENOMIC DNA]</scope>
    <source>
        <strain evidence="4">Lake Konstanz</strain>
    </source>
</reference>
<evidence type="ECO:0000313" key="3">
    <source>
        <dbReference type="EMBL" id="CUG93185.1"/>
    </source>
</evidence>
<dbReference type="AlphaFoldDB" id="A0A0S4JSI4"/>
<dbReference type="VEuPathDB" id="TriTrypDB:BSAL_41260"/>
<organism evidence="3 4">
    <name type="scientific">Bodo saltans</name>
    <name type="common">Flagellated protozoan</name>
    <dbReference type="NCBI Taxonomy" id="75058"/>
    <lineage>
        <taxon>Eukaryota</taxon>
        <taxon>Discoba</taxon>
        <taxon>Euglenozoa</taxon>
        <taxon>Kinetoplastea</taxon>
        <taxon>Metakinetoplastina</taxon>
        <taxon>Eubodonida</taxon>
        <taxon>Bodonidae</taxon>
        <taxon>Bodo</taxon>
    </lineage>
</organism>
<feature type="transmembrane region" description="Helical" evidence="2">
    <location>
        <begin position="70"/>
        <end position="98"/>
    </location>
</feature>
<evidence type="ECO:0000256" key="1">
    <source>
        <dbReference type="SAM" id="MobiDB-lite"/>
    </source>
</evidence>
<sequence>MSSVEERAGLGSGAAEVSVIIPRHAIHDDDDDDLKPSSRSATLPSSGASSTPSIWVRVVEGTAFLWKQSVWFIMNTLSVSISLGVSLVVLGLIVFTLYEMLRGGGSS</sequence>
<dbReference type="Proteomes" id="UP000051952">
    <property type="component" value="Unassembled WGS sequence"/>
</dbReference>
<dbReference type="EMBL" id="CYKH01002128">
    <property type="protein sequence ID" value="CUG93185.1"/>
    <property type="molecule type" value="Genomic_DNA"/>
</dbReference>
<protein>
    <submittedName>
        <fullName evidence="3">Transmembrane protein, putative</fullName>
    </submittedName>
</protein>
<accession>A0A0S4JSI4</accession>
<proteinExistence type="predicted"/>